<dbReference type="RefSeq" id="WP_207259517.1">
    <property type="nucleotide sequence ID" value="NZ_JAFMPP010000043.1"/>
</dbReference>
<reference evidence="1" key="1">
    <citation type="submission" date="2021-03" db="EMBL/GenBank/DDBJ databases">
        <title>Whole genome sequence of Jiella sp. CQZ9-1.</title>
        <authorList>
            <person name="Tuo L."/>
        </authorList>
    </citation>
    <scope>NUCLEOTIDE SEQUENCE</scope>
    <source>
        <strain evidence="1">CQZ9-1</strain>
    </source>
</reference>
<keyword evidence="2" id="KW-1185">Reference proteome</keyword>
<protein>
    <submittedName>
        <fullName evidence="1">Uncharacterized protein</fullName>
    </submittedName>
</protein>
<evidence type="ECO:0000313" key="2">
    <source>
        <dbReference type="Proteomes" id="UP000664122"/>
    </source>
</evidence>
<dbReference type="EMBL" id="JAFMPP010000043">
    <property type="protein sequence ID" value="MBO0664605.1"/>
    <property type="molecule type" value="Genomic_DNA"/>
</dbReference>
<sequence>MMKLMTDEWVAAEIENKTIRNAKREEFWDSLDVIRARDISEIDIPHSDRLDNIRSLLGKTGDKLNDKETLNVIVEASALLEQIAPGASEFCGTVIPLAMRDLTVFARNKFFQTNVIPIYNLTRMD</sequence>
<organism evidence="1 2">
    <name type="scientific">Jiella flava</name>
    <dbReference type="NCBI Taxonomy" id="2816857"/>
    <lineage>
        <taxon>Bacteria</taxon>
        <taxon>Pseudomonadati</taxon>
        <taxon>Pseudomonadota</taxon>
        <taxon>Alphaproteobacteria</taxon>
        <taxon>Hyphomicrobiales</taxon>
        <taxon>Aurantimonadaceae</taxon>
        <taxon>Jiella</taxon>
    </lineage>
</organism>
<name>A0A939FZT2_9HYPH</name>
<gene>
    <name evidence="1" type="ORF">J1C48_18745</name>
</gene>
<dbReference type="AlphaFoldDB" id="A0A939FZT2"/>
<dbReference type="Proteomes" id="UP000664122">
    <property type="component" value="Unassembled WGS sequence"/>
</dbReference>
<accession>A0A939FZT2</accession>
<proteinExistence type="predicted"/>
<comment type="caution">
    <text evidence="1">The sequence shown here is derived from an EMBL/GenBank/DDBJ whole genome shotgun (WGS) entry which is preliminary data.</text>
</comment>
<evidence type="ECO:0000313" key="1">
    <source>
        <dbReference type="EMBL" id="MBO0664605.1"/>
    </source>
</evidence>